<accession>A0A5N6Y4C0</accession>
<dbReference type="EMBL" id="ML737151">
    <property type="protein sequence ID" value="KAE8340038.1"/>
    <property type="molecule type" value="Genomic_DNA"/>
</dbReference>
<reference evidence="1" key="1">
    <citation type="submission" date="2019-04" db="EMBL/GenBank/DDBJ databases">
        <title>Friends and foes A comparative genomics study of 23 Aspergillus species from section Flavi.</title>
        <authorList>
            <consortium name="DOE Joint Genome Institute"/>
            <person name="Kjaerbolling I."/>
            <person name="Vesth T."/>
            <person name="Frisvad J.C."/>
            <person name="Nybo J.L."/>
            <person name="Theobald S."/>
            <person name="Kildgaard S."/>
            <person name="Isbrandt T."/>
            <person name="Kuo A."/>
            <person name="Sato A."/>
            <person name="Lyhne E.K."/>
            <person name="Kogle M.E."/>
            <person name="Wiebenga A."/>
            <person name="Kun R.S."/>
            <person name="Lubbers R.J."/>
            <person name="Makela M.R."/>
            <person name="Barry K."/>
            <person name="Chovatia M."/>
            <person name="Clum A."/>
            <person name="Daum C."/>
            <person name="Haridas S."/>
            <person name="He G."/>
            <person name="LaButti K."/>
            <person name="Lipzen A."/>
            <person name="Mondo S."/>
            <person name="Riley R."/>
            <person name="Salamov A."/>
            <person name="Simmons B.A."/>
            <person name="Magnuson J.K."/>
            <person name="Henrissat B."/>
            <person name="Mortensen U.H."/>
            <person name="Larsen T.O."/>
            <person name="Devries R.P."/>
            <person name="Grigoriev I.V."/>
            <person name="Machida M."/>
            <person name="Baker S.E."/>
            <person name="Andersen M.R."/>
        </authorList>
    </citation>
    <scope>NUCLEOTIDE SEQUENCE</scope>
    <source>
        <strain evidence="1">CBS 117612</strain>
    </source>
</reference>
<dbReference type="Proteomes" id="UP000325558">
    <property type="component" value="Unassembled WGS sequence"/>
</dbReference>
<name>A0A5N6Y4C0_9EURO</name>
<gene>
    <name evidence="1" type="ORF">BDV24DRAFT_134506</name>
</gene>
<organism evidence="1">
    <name type="scientific">Aspergillus arachidicola</name>
    <dbReference type="NCBI Taxonomy" id="656916"/>
    <lineage>
        <taxon>Eukaryota</taxon>
        <taxon>Fungi</taxon>
        <taxon>Dikarya</taxon>
        <taxon>Ascomycota</taxon>
        <taxon>Pezizomycotina</taxon>
        <taxon>Eurotiomycetes</taxon>
        <taxon>Eurotiomycetidae</taxon>
        <taxon>Eurotiales</taxon>
        <taxon>Aspergillaceae</taxon>
        <taxon>Aspergillus</taxon>
        <taxon>Aspergillus subgen. Circumdati</taxon>
    </lineage>
</organism>
<sequence>MTMSCTNSCADDDMKLFPKVYICRYICLLMDVICYQMAQMLLSSIHVLIANNSILR</sequence>
<evidence type="ECO:0000313" key="1">
    <source>
        <dbReference type="EMBL" id="KAE8340038.1"/>
    </source>
</evidence>
<dbReference type="AlphaFoldDB" id="A0A5N6Y4C0"/>
<protein>
    <submittedName>
        <fullName evidence="1">Uncharacterized protein</fullName>
    </submittedName>
</protein>
<proteinExistence type="predicted"/>